<comment type="subcellular location">
    <subcellularLocation>
        <location evidence="1">Nucleus</location>
    </subcellularLocation>
</comment>
<evidence type="ECO:0000256" key="5">
    <source>
        <dbReference type="ARBA" id="ARBA00023163"/>
    </source>
</evidence>
<dbReference type="Pfam" id="PF04082">
    <property type="entry name" value="Fungal_trans"/>
    <property type="match status" value="1"/>
</dbReference>
<evidence type="ECO:0000256" key="6">
    <source>
        <dbReference type="ARBA" id="ARBA00023242"/>
    </source>
</evidence>
<evidence type="ECO:0000256" key="1">
    <source>
        <dbReference type="ARBA" id="ARBA00004123"/>
    </source>
</evidence>
<keyword evidence="2" id="KW-0479">Metal-binding</keyword>
<evidence type="ECO:0000313" key="9">
    <source>
        <dbReference type="Proteomes" id="UP001583177"/>
    </source>
</evidence>
<evidence type="ECO:0000256" key="4">
    <source>
        <dbReference type="ARBA" id="ARBA00023125"/>
    </source>
</evidence>
<comment type="caution">
    <text evidence="8">The sequence shown here is derived from an EMBL/GenBank/DDBJ whole genome shotgun (WGS) entry which is preliminary data.</text>
</comment>
<dbReference type="Proteomes" id="UP001583177">
    <property type="component" value="Unassembled WGS sequence"/>
</dbReference>
<name>A0ABR3XYY0_9PEZI</name>
<accession>A0ABR3XYY0</accession>
<evidence type="ECO:0000313" key="8">
    <source>
        <dbReference type="EMBL" id="KAL1881215.1"/>
    </source>
</evidence>
<keyword evidence="5" id="KW-0804">Transcription</keyword>
<evidence type="ECO:0000259" key="7">
    <source>
        <dbReference type="SMART" id="SM00906"/>
    </source>
</evidence>
<keyword evidence="9" id="KW-1185">Reference proteome</keyword>
<dbReference type="InterPro" id="IPR007219">
    <property type="entry name" value="XnlR_reg_dom"/>
</dbReference>
<dbReference type="SMART" id="SM00906">
    <property type="entry name" value="Fungal_trans"/>
    <property type="match status" value="1"/>
</dbReference>
<sequence>MHTIASAKSMHTKHLSEALSLDTRQKLEIVETAQFSKSGVIQLEQVQAWLLLAYYELLEKQEYQAMITAGRAFRLVQLCRLNEIDALEQPSTIFPVSPTLASPQNQVIDTFVRVEEKRRAFWIAYGLDTFLSLRCEWPITFHEEAIRVRLPAPESSFKDDRTVRMSFLSDAMTESGRDLVSASPFAESMVFATIYQRCMKHRAESKAASPGSAAPQIWDKHEELSHTLDRYLQKTSHETAGSGGVSNVHPLRLFSYMLAQSCIIYLSRTTAYMQSHAPEHQLSSVLHANRARQAAERLARFVKLMPLVSSFKAHPFLPSAIAAAANYLLNGCEGGSQNAPDAADLLQALRNLQDVNNLAKDVLLRVQTNTLDIPEQGGAVSSPVILQG</sequence>
<dbReference type="PANTHER" id="PTHR47338:SF3">
    <property type="entry name" value="C6 FINGER DOMAIN TRANSCRIPTION FACTOR DBAA-RELATED"/>
    <property type="match status" value="1"/>
</dbReference>
<evidence type="ECO:0000256" key="2">
    <source>
        <dbReference type="ARBA" id="ARBA00022723"/>
    </source>
</evidence>
<keyword evidence="6" id="KW-0539">Nucleus</keyword>
<protein>
    <recommendedName>
        <fullName evidence="7">Xylanolytic transcriptional activator regulatory domain-containing protein</fullName>
    </recommendedName>
</protein>
<gene>
    <name evidence="8" type="ORF">Daus18300_001066</name>
</gene>
<evidence type="ECO:0000256" key="3">
    <source>
        <dbReference type="ARBA" id="ARBA00023015"/>
    </source>
</evidence>
<dbReference type="InterPro" id="IPR050815">
    <property type="entry name" value="TF_fung"/>
</dbReference>
<dbReference type="PANTHER" id="PTHR47338">
    <property type="entry name" value="ZN(II)2CYS6 TRANSCRIPTION FACTOR (EUROFUNG)-RELATED"/>
    <property type="match status" value="1"/>
</dbReference>
<feature type="domain" description="Xylanolytic transcriptional activator regulatory" evidence="7">
    <location>
        <begin position="65"/>
        <end position="157"/>
    </location>
</feature>
<proteinExistence type="predicted"/>
<dbReference type="CDD" id="cd12148">
    <property type="entry name" value="fungal_TF_MHR"/>
    <property type="match status" value="1"/>
</dbReference>
<organism evidence="8 9">
    <name type="scientific">Diaporthe australafricana</name>
    <dbReference type="NCBI Taxonomy" id="127596"/>
    <lineage>
        <taxon>Eukaryota</taxon>
        <taxon>Fungi</taxon>
        <taxon>Dikarya</taxon>
        <taxon>Ascomycota</taxon>
        <taxon>Pezizomycotina</taxon>
        <taxon>Sordariomycetes</taxon>
        <taxon>Sordariomycetidae</taxon>
        <taxon>Diaporthales</taxon>
        <taxon>Diaporthaceae</taxon>
        <taxon>Diaporthe</taxon>
    </lineage>
</organism>
<keyword evidence="3" id="KW-0805">Transcription regulation</keyword>
<keyword evidence="4" id="KW-0238">DNA-binding</keyword>
<reference evidence="8 9" key="1">
    <citation type="journal article" date="2024" name="IMA Fungus">
        <title>IMA Genome - F19 : A genome assembly and annotation guide to empower mycologists, including annotated draft genome sequences of Ceratocystis pirilliformis, Diaporthe australafricana, Fusarium ophioides, Paecilomyces lecythidis, and Sporothrix stenoceras.</title>
        <authorList>
            <person name="Aylward J."/>
            <person name="Wilson A.M."/>
            <person name="Visagie C.M."/>
            <person name="Spraker J."/>
            <person name="Barnes I."/>
            <person name="Buitendag C."/>
            <person name="Ceriani C."/>
            <person name="Del Mar Angel L."/>
            <person name="du Plessis D."/>
            <person name="Fuchs T."/>
            <person name="Gasser K."/>
            <person name="Kramer D."/>
            <person name="Li W."/>
            <person name="Munsamy K."/>
            <person name="Piso A."/>
            <person name="Price J.L."/>
            <person name="Sonnekus B."/>
            <person name="Thomas C."/>
            <person name="van der Nest A."/>
            <person name="van Dijk A."/>
            <person name="van Heerden A."/>
            <person name="van Vuuren N."/>
            <person name="Yilmaz N."/>
            <person name="Duong T.A."/>
            <person name="van der Merwe N.A."/>
            <person name="Wingfield M.J."/>
            <person name="Wingfield B.D."/>
        </authorList>
    </citation>
    <scope>NUCLEOTIDE SEQUENCE [LARGE SCALE GENOMIC DNA]</scope>
    <source>
        <strain evidence="8 9">CMW 18300</strain>
    </source>
</reference>
<dbReference type="EMBL" id="JAWRVE010000006">
    <property type="protein sequence ID" value="KAL1881215.1"/>
    <property type="molecule type" value="Genomic_DNA"/>
</dbReference>